<gene>
    <name evidence="7" type="ORF">PIIN_08132</name>
</gene>
<dbReference type="InterPro" id="IPR001841">
    <property type="entry name" value="Znf_RING"/>
</dbReference>
<comment type="caution">
    <text evidence="7">The sequence shown here is derived from an EMBL/GenBank/DDBJ whole genome shotgun (WGS) entry which is preliminary data.</text>
</comment>
<proteinExistence type="predicted"/>
<feature type="compositionally biased region" description="Polar residues" evidence="5">
    <location>
        <begin position="640"/>
        <end position="673"/>
    </location>
</feature>
<feature type="region of interest" description="Disordered" evidence="5">
    <location>
        <begin position="632"/>
        <end position="866"/>
    </location>
</feature>
<feature type="compositionally biased region" description="Polar residues" evidence="5">
    <location>
        <begin position="386"/>
        <end position="401"/>
    </location>
</feature>
<name>G4TS86_SERID</name>
<evidence type="ECO:0000256" key="3">
    <source>
        <dbReference type="ARBA" id="ARBA00022833"/>
    </source>
</evidence>
<dbReference type="EMBL" id="CAFZ01000287">
    <property type="protein sequence ID" value="CCA74179.1"/>
    <property type="molecule type" value="Genomic_DNA"/>
</dbReference>
<feature type="region of interest" description="Disordered" evidence="5">
    <location>
        <begin position="465"/>
        <end position="541"/>
    </location>
</feature>
<organism evidence="7 8">
    <name type="scientific">Serendipita indica (strain DSM 11827)</name>
    <name type="common">Root endophyte fungus</name>
    <name type="synonym">Piriformospora indica</name>
    <dbReference type="NCBI Taxonomy" id="1109443"/>
    <lineage>
        <taxon>Eukaryota</taxon>
        <taxon>Fungi</taxon>
        <taxon>Dikarya</taxon>
        <taxon>Basidiomycota</taxon>
        <taxon>Agaricomycotina</taxon>
        <taxon>Agaricomycetes</taxon>
        <taxon>Sebacinales</taxon>
        <taxon>Serendipitaceae</taxon>
        <taxon>Serendipita</taxon>
    </lineage>
</organism>
<evidence type="ECO:0000256" key="4">
    <source>
        <dbReference type="PROSITE-ProRule" id="PRU00175"/>
    </source>
</evidence>
<dbReference type="SUPFAM" id="SSF57850">
    <property type="entry name" value="RING/U-box"/>
    <property type="match status" value="1"/>
</dbReference>
<evidence type="ECO:0000256" key="5">
    <source>
        <dbReference type="SAM" id="MobiDB-lite"/>
    </source>
</evidence>
<feature type="region of interest" description="Disordered" evidence="5">
    <location>
        <begin position="355"/>
        <end position="402"/>
    </location>
</feature>
<evidence type="ECO:0000313" key="8">
    <source>
        <dbReference type="Proteomes" id="UP000007148"/>
    </source>
</evidence>
<dbReference type="PROSITE" id="PS50089">
    <property type="entry name" value="ZF_RING_2"/>
    <property type="match status" value="1"/>
</dbReference>
<keyword evidence="2 4" id="KW-0863">Zinc-finger</keyword>
<feature type="compositionally biased region" description="Polar residues" evidence="5">
    <location>
        <begin position="76"/>
        <end position="97"/>
    </location>
</feature>
<sequence length="1055" mass="111191">MSISPLVGLIHRIHIGMSNSTHNDAIDSSLSMHDNEQTHETGMSHSTTSRESTSDSNAPNYTSSSSSNILEDAGTQHPSDQSRSSMPSADGPSNITNPIPLPAGQTPTDSDPHDHTPRPNSHLESWRFDSATGRFVPHTFEGNIFGRPSGAPSSNADGPQSNETNDGPRVPEIILQTSTDISVHGPDGQQLPPEASQFLLRMLGSMGGGQSTTNGPSPAPNSASGTPAGSTSPNTGASQTTTSTAPSSQSTEPMTDGPNPSRSGPSFFDLLRELAALQERQTDPPPDTRRAKQLLRGLPVVSHGLIRRLQRVETLKARALAQKQGASAKEVEETDNKLLCLVCYDALLPETEPKQTGDVANAAKDDGMKVDDEDDDMDLDVPTDVSPSDSKANLPLNTTESKPPLVNVARRWPYQAENALIALPCTHVFHATCLKPWFETGKTTCPTCRFDIDPGSDSLDLADWLSPRRRRRQREQRQREREREQAANGGSNTEDAAQDGANTNTAPTPAPPSATPTLGGNDELPTVGGPPSGMPSQLSQAIQQAMVSAIVRAIAGERPPSAPGPTPAQAEPDQNPSSQSTSTPSDAPNTTAPPANPSNTAIPPPPPGFPLELLHLLSRTAPPGYPMEGVIFGGSFDISPATNGDRASSPTPSGSQRSTSAPPSARTQPTPTNAGPQSPAPSFPAANASSSISSASARPEPRAPFLSAGLGPNGMSPFRRLSSFLSRPFGPPASSQPTSSTPTTGSSTSSFATGSRPSTPSFRHHPYASSRPSNQANNQTQAQEPESQETSANGGASNGTNGNPRDGFMTTHTISFTFEIPLGLRVPRGAPQNNEATPGASQDESNRTQTEPGAQAQDGRAPPVFGLPPGFLFGGLPFGAPFGFGPAPPFNPFDLGAGLGAAPGANAGSSRGRRQKKKWVAPEGSSLRSVVEAKEREVGLRCDDVSCLFGPEDEDEEDNGEQVDMGVKPERVYLKKPAHSHSDKGEMAAEEPACTHRLHPECLLVSSRIADPFLNDAIDKADEHDTLEVGCPICRTRGVLSVPEWRRLKRLADQV</sequence>
<dbReference type="STRING" id="1109443.G4TS86"/>
<feature type="compositionally biased region" description="Low complexity" evidence="5">
    <location>
        <begin position="683"/>
        <end position="698"/>
    </location>
</feature>
<dbReference type="GO" id="GO:0016567">
    <property type="term" value="P:protein ubiquitination"/>
    <property type="evidence" value="ECO:0007669"/>
    <property type="project" value="TreeGrafter"/>
</dbReference>
<dbReference type="eggNOG" id="ENOG502SA0Q">
    <property type="taxonomic scope" value="Eukaryota"/>
</dbReference>
<feature type="region of interest" description="Disordered" evidence="5">
    <location>
        <begin position="138"/>
        <end position="169"/>
    </location>
</feature>
<feature type="compositionally biased region" description="Polar residues" evidence="5">
    <location>
        <begin position="831"/>
        <end position="852"/>
    </location>
</feature>
<feature type="compositionally biased region" description="Low complexity" evidence="5">
    <location>
        <begin position="716"/>
        <end position="758"/>
    </location>
</feature>
<dbReference type="InParanoid" id="G4TS86"/>
<dbReference type="Pfam" id="PF13639">
    <property type="entry name" value="zf-RING_2"/>
    <property type="match status" value="1"/>
</dbReference>
<evidence type="ECO:0000256" key="1">
    <source>
        <dbReference type="ARBA" id="ARBA00022723"/>
    </source>
</evidence>
<dbReference type="OMA" id="DWDEGAC"/>
<keyword evidence="3" id="KW-0862">Zinc</keyword>
<dbReference type="Gene3D" id="3.30.40.10">
    <property type="entry name" value="Zinc/RING finger domain, C3HC4 (zinc finger)"/>
    <property type="match status" value="1"/>
</dbReference>
<evidence type="ECO:0000259" key="6">
    <source>
        <dbReference type="PROSITE" id="PS50089"/>
    </source>
</evidence>
<feature type="compositionally biased region" description="Polar residues" evidence="5">
    <location>
        <begin position="40"/>
        <end position="51"/>
    </location>
</feature>
<dbReference type="HOGENOM" id="CLU_290199_0_0_1"/>
<feature type="domain" description="RING-type" evidence="6">
    <location>
        <begin position="423"/>
        <end position="449"/>
    </location>
</feature>
<feature type="compositionally biased region" description="Polar residues" evidence="5">
    <location>
        <begin position="211"/>
        <end position="236"/>
    </location>
</feature>
<evidence type="ECO:0000256" key="2">
    <source>
        <dbReference type="ARBA" id="ARBA00022771"/>
    </source>
</evidence>
<dbReference type="OrthoDB" id="8062037at2759"/>
<feature type="region of interest" description="Disordered" evidence="5">
    <location>
        <begin position="556"/>
        <end position="613"/>
    </location>
</feature>
<dbReference type="PANTHER" id="PTHR45969">
    <property type="entry name" value="RING ZINC FINGER PROTEIN-RELATED"/>
    <property type="match status" value="1"/>
</dbReference>
<evidence type="ECO:0000313" key="7">
    <source>
        <dbReference type="EMBL" id="CCA74179.1"/>
    </source>
</evidence>
<dbReference type="CDD" id="cd16448">
    <property type="entry name" value="RING-H2"/>
    <property type="match status" value="1"/>
</dbReference>
<keyword evidence="8" id="KW-1185">Reference proteome</keyword>
<feature type="compositionally biased region" description="Basic and acidic residues" evidence="5">
    <location>
        <begin position="475"/>
        <end position="485"/>
    </location>
</feature>
<feature type="compositionally biased region" description="Polar residues" evidence="5">
    <location>
        <begin position="151"/>
        <end position="165"/>
    </location>
</feature>
<dbReference type="SMART" id="SM00184">
    <property type="entry name" value="RING"/>
    <property type="match status" value="2"/>
</dbReference>
<feature type="compositionally biased region" description="Low complexity" evidence="5">
    <location>
        <begin position="237"/>
        <end position="251"/>
    </location>
</feature>
<feature type="compositionally biased region" description="Acidic residues" evidence="5">
    <location>
        <begin position="371"/>
        <end position="381"/>
    </location>
</feature>
<accession>G4TS86</accession>
<dbReference type="GO" id="GO:0008270">
    <property type="term" value="F:zinc ion binding"/>
    <property type="evidence" value="ECO:0007669"/>
    <property type="project" value="UniProtKB-KW"/>
</dbReference>
<dbReference type="GO" id="GO:0061630">
    <property type="term" value="F:ubiquitin protein ligase activity"/>
    <property type="evidence" value="ECO:0007669"/>
    <property type="project" value="TreeGrafter"/>
</dbReference>
<dbReference type="Proteomes" id="UP000007148">
    <property type="component" value="Unassembled WGS sequence"/>
</dbReference>
<reference evidence="7 8" key="1">
    <citation type="journal article" date="2011" name="PLoS Pathog.">
        <title>Endophytic Life Strategies Decoded by Genome and Transcriptome Analyses of the Mutualistic Root Symbiont Piriformospora indica.</title>
        <authorList>
            <person name="Zuccaro A."/>
            <person name="Lahrmann U."/>
            <person name="Guldener U."/>
            <person name="Langen G."/>
            <person name="Pfiffi S."/>
            <person name="Biedenkopf D."/>
            <person name="Wong P."/>
            <person name="Samans B."/>
            <person name="Grimm C."/>
            <person name="Basiewicz M."/>
            <person name="Murat C."/>
            <person name="Martin F."/>
            <person name="Kogel K.H."/>
        </authorList>
    </citation>
    <scope>NUCLEOTIDE SEQUENCE [LARGE SCALE GENOMIC DNA]</scope>
    <source>
        <strain evidence="7 8">DSM 11827</strain>
    </source>
</reference>
<feature type="compositionally biased region" description="Polar residues" evidence="5">
    <location>
        <begin position="770"/>
        <end position="789"/>
    </location>
</feature>
<dbReference type="PANTHER" id="PTHR45969:SF69">
    <property type="entry name" value="FINGER DOMAIN PROTEIN, PUTATIVE (AFU_ORTHOLOGUE AFUA_3G12190)-RELATED"/>
    <property type="match status" value="1"/>
</dbReference>
<keyword evidence="1" id="KW-0479">Metal-binding</keyword>
<protein>
    <submittedName>
        <fullName evidence="7">Related to proteophosphoglycan ppg4-Leishmania braziliensis</fullName>
    </submittedName>
</protein>
<feature type="compositionally biased region" description="Low complexity" evidence="5">
    <location>
        <begin position="573"/>
        <end position="601"/>
    </location>
</feature>
<feature type="region of interest" description="Disordered" evidence="5">
    <location>
        <begin position="35"/>
        <end position="124"/>
    </location>
</feature>
<feature type="compositionally biased region" description="Low complexity" evidence="5">
    <location>
        <begin position="790"/>
        <end position="803"/>
    </location>
</feature>
<feature type="region of interest" description="Disordered" evidence="5">
    <location>
        <begin position="204"/>
        <end position="266"/>
    </location>
</feature>
<feature type="compositionally biased region" description="Low complexity" evidence="5">
    <location>
        <begin position="54"/>
        <end position="68"/>
    </location>
</feature>
<dbReference type="AlphaFoldDB" id="G4TS86"/>
<dbReference type="InterPro" id="IPR013083">
    <property type="entry name" value="Znf_RING/FYVE/PHD"/>
</dbReference>